<protein>
    <submittedName>
        <fullName evidence="2">Uncharacterized protein</fullName>
    </submittedName>
</protein>
<dbReference type="Proteomes" id="UP001152795">
    <property type="component" value="Unassembled WGS sequence"/>
</dbReference>
<organism evidence="2 3">
    <name type="scientific">Paramuricea clavata</name>
    <name type="common">Red gorgonian</name>
    <name type="synonym">Violescent sea-whip</name>
    <dbReference type="NCBI Taxonomy" id="317549"/>
    <lineage>
        <taxon>Eukaryota</taxon>
        <taxon>Metazoa</taxon>
        <taxon>Cnidaria</taxon>
        <taxon>Anthozoa</taxon>
        <taxon>Octocorallia</taxon>
        <taxon>Malacalcyonacea</taxon>
        <taxon>Plexauridae</taxon>
        <taxon>Paramuricea</taxon>
    </lineage>
</organism>
<accession>A0A7D9KKC8</accession>
<feature type="compositionally biased region" description="Basic and acidic residues" evidence="1">
    <location>
        <begin position="29"/>
        <end position="43"/>
    </location>
</feature>
<proteinExistence type="predicted"/>
<dbReference type="EMBL" id="CACRXK020039545">
    <property type="protein sequence ID" value="CAB4045449.1"/>
    <property type="molecule type" value="Genomic_DNA"/>
</dbReference>
<dbReference type="AlphaFoldDB" id="A0A7D9KKC8"/>
<feature type="non-terminal residue" evidence="2">
    <location>
        <position position="1"/>
    </location>
</feature>
<feature type="compositionally biased region" description="Acidic residues" evidence="1">
    <location>
        <begin position="60"/>
        <end position="75"/>
    </location>
</feature>
<feature type="region of interest" description="Disordered" evidence="1">
    <location>
        <begin position="16"/>
        <end position="113"/>
    </location>
</feature>
<sequence>MNGWNLEETVAHLRKEAVEPTISLGTRISEMRQKRKDEKKAVDVEEEKEMQATSANYESSESEGPDFDDDDDDEVDKNSSRKKPKKDDFFEEGPTQFSDLKFTDMNLSRPILK</sequence>
<gene>
    <name evidence="2" type="ORF">PACLA_8A004607</name>
</gene>
<evidence type="ECO:0000313" key="3">
    <source>
        <dbReference type="Proteomes" id="UP001152795"/>
    </source>
</evidence>
<name>A0A7D9KKC8_PARCT</name>
<reference evidence="2" key="1">
    <citation type="submission" date="2020-04" db="EMBL/GenBank/DDBJ databases">
        <authorList>
            <person name="Alioto T."/>
            <person name="Alioto T."/>
            <person name="Gomez Garrido J."/>
        </authorList>
    </citation>
    <scope>NUCLEOTIDE SEQUENCE</scope>
    <source>
        <strain evidence="2">A484AB</strain>
    </source>
</reference>
<evidence type="ECO:0000256" key="1">
    <source>
        <dbReference type="SAM" id="MobiDB-lite"/>
    </source>
</evidence>
<comment type="caution">
    <text evidence="2">The sequence shown here is derived from an EMBL/GenBank/DDBJ whole genome shotgun (WGS) entry which is preliminary data.</text>
</comment>
<keyword evidence="3" id="KW-1185">Reference proteome</keyword>
<evidence type="ECO:0000313" key="2">
    <source>
        <dbReference type="EMBL" id="CAB4045449.1"/>
    </source>
</evidence>